<dbReference type="CDD" id="cd06850">
    <property type="entry name" value="biotinyl_domain"/>
    <property type="match status" value="1"/>
</dbReference>
<name>A0A2P6V6P5_9CHLO</name>
<accession>A0A2P6V6P5</accession>
<evidence type="ECO:0000256" key="2">
    <source>
        <dbReference type="ARBA" id="ARBA00017562"/>
    </source>
</evidence>
<evidence type="ECO:0000256" key="5">
    <source>
        <dbReference type="ARBA" id="ARBA00023098"/>
    </source>
</evidence>
<evidence type="ECO:0000256" key="4">
    <source>
        <dbReference type="ARBA" id="ARBA00022832"/>
    </source>
</evidence>
<organism evidence="10 11">
    <name type="scientific">Micractinium conductrix</name>
    <dbReference type="NCBI Taxonomy" id="554055"/>
    <lineage>
        <taxon>Eukaryota</taxon>
        <taxon>Viridiplantae</taxon>
        <taxon>Chlorophyta</taxon>
        <taxon>core chlorophytes</taxon>
        <taxon>Trebouxiophyceae</taxon>
        <taxon>Chlorellales</taxon>
        <taxon>Chlorellaceae</taxon>
        <taxon>Chlorella clade</taxon>
        <taxon>Micractinium</taxon>
    </lineage>
</organism>
<dbReference type="EMBL" id="LHPF02000024">
    <property type="protein sequence ID" value="PSC69759.1"/>
    <property type="molecule type" value="Genomic_DNA"/>
</dbReference>
<dbReference type="InterPro" id="IPR001882">
    <property type="entry name" value="Biotin_BS"/>
</dbReference>
<keyword evidence="11" id="KW-1185">Reference proteome</keyword>
<evidence type="ECO:0000256" key="8">
    <source>
        <dbReference type="RuleBase" id="RU364072"/>
    </source>
</evidence>
<evidence type="ECO:0000256" key="7">
    <source>
        <dbReference type="ARBA" id="ARBA00023267"/>
    </source>
</evidence>
<comment type="function">
    <text evidence="8">This protein is a component of the acetyl coenzyme A carboxylase complex; first, biotin carboxylase catalyzes the carboxylation of the carrier protein and then the transcarboxylase transfers the carboxyl group to form malonyl-CoA.</text>
</comment>
<dbReference type="GO" id="GO:0003989">
    <property type="term" value="F:acetyl-CoA carboxylase activity"/>
    <property type="evidence" value="ECO:0007669"/>
    <property type="project" value="InterPro"/>
</dbReference>
<keyword evidence="8" id="KW-0150">Chloroplast</keyword>
<dbReference type="STRING" id="554055.A0A2P6V6P5"/>
<dbReference type="PROSITE" id="PS00188">
    <property type="entry name" value="BIOTIN"/>
    <property type="match status" value="1"/>
</dbReference>
<dbReference type="GO" id="GO:0006633">
    <property type="term" value="P:fatty acid biosynthetic process"/>
    <property type="evidence" value="ECO:0007669"/>
    <property type="project" value="UniProtKB-UniPathway"/>
</dbReference>
<dbReference type="OrthoDB" id="196847at2759"/>
<dbReference type="InterPro" id="IPR011053">
    <property type="entry name" value="Single_hybrid_motif"/>
</dbReference>
<reference evidence="10 11" key="1">
    <citation type="journal article" date="2018" name="Plant J.">
        <title>Genome sequences of Chlorella sorokiniana UTEX 1602 and Micractinium conductrix SAG 241.80: implications to maltose excretion by a green alga.</title>
        <authorList>
            <person name="Arriola M.B."/>
            <person name="Velmurugan N."/>
            <person name="Zhang Y."/>
            <person name="Plunkett M.H."/>
            <person name="Hondzo H."/>
            <person name="Barney B.M."/>
        </authorList>
    </citation>
    <scope>NUCLEOTIDE SEQUENCE [LARGE SCALE GENOMIC DNA]</scope>
    <source>
        <strain evidence="10 11">SAG 241.80</strain>
    </source>
</reference>
<dbReference type="InterPro" id="IPR001249">
    <property type="entry name" value="AcCoA_biotinCC"/>
</dbReference>
<dbReference type="Gene3D" id="2.40.50.100">
    <property type="match status" value="1"/>
</dbReference>
<feature type="domain" description="Lipoyl-binding" evidence="9">
    <location>
        <begin position="93"/>
        <end position="169"/>
    </location>
</feature>
<evidence type="ECO:0000256" key="6">
    <source>
        <dbReference type="ARBA" id="ARBA00023160"/>
    </source>
</evidence>
<keyword evidence="5 8" id="KW-0443">Lipid metabolism</keyword>
<proteinExistence type="predicted"/>
<evidence type="ECO:0000256" key="3">
    <source>
        <dbReference type="ARBA" id="ARBA00022516"/>
    </source>
</evidence>
<comment type="pathway">
    <text evidence="1 8">Lipid metabolism; fatty acid biosynthesis.</text>
</comment>
<dbReference type="GO" id="GO:0009507">
    <property type="term" value="C:chloroplast"/>
    <property type="evidence" value="ECO:0007669"/>
    <property type="project" value="UniProtKB-SubCell"/>
</dbReference>
<dbReference type="FunFam" id="2.40.50.100:FF:000003">
    <property type="entry name" value="Acetyl-CoA carboxylase biotin carboxyl carrier protein"/>
    <property type="match status" value="1"/>
</dbReference>
<comment type="subcellular location">
    <subcellularLocation>
        <location evidence="8">Plastid</location>
        <location evidence="8">Chloroplast</location>
    </subcellularLocation>
</comment>
<dbReference type="PROSITE" id="PS50968">
    <property type="entry name" value="BIOTINYL_LIPOYL"/>
    <property type="match status" value="1"/>
</dbReference>
<dbReference type="InterPro" id="IPR000089">
    <property type="entry name" value="Biotin_lipoyl"/>
</dbReference>
<dbReference type="GO" id="GO:0009317">
    <property type="term" value="C:acetyl-CoA carboxylase complex"/>
    <property type="evidence" value="ECO:0007669"/>
    <property type="project" value="InterPro"/>
</dbReference>
<evidence type="ECO:0000313" key="11">
    <source>
        <dbReference type="Proteomes" id="UP000239649"/>
    </source>
</evidence>
<dbReference type="Pfam" id="PF00364">
    <property type="entry name" value="Biotin_lipoyl"/>
    <property type="match status" value="1"/>
</dbReference>
<dbReference type="PRINTS" id="PR01071">
    <property type="entry name" value="ACOABIOTINCC"/>
</dbReference>
<dbReference type="PANTHER" id="PTHR45266">
    <property type="entry name" value="OXALOACETATE DECARBOXYLASE ALPHA CHAIN"/>
    <property type="match status" value="1"/>
</dbReference>
<comment type="caution">
    <text evidence="10">The sequence shown here is derived from an EMBL/GenBank/DDBJ whole genome shotgun (WGS) entry which is preliminary data.</text>
</comment>
<keyword evidence="7 8" id="KW-0092">Biotin</keyword>
<dbReference type="SUPFAM" id="SSF51230">
    <property type="entry name" value="Single hybrid motif"/>
    <property type="match status" value="1"/>
</dbReference>
<dbReference type="AlphaFoldDB" id="A0A2P6V6P5"/>
<keyword evidence="3 8" id="KW-0444">Lipid biosynthesis</keyword>
<dbReference type="PANTHER" id="PTHR45266:SF3">
    <property type="entry name" value="OXALOACETATE DECARBOXYLASE ALPHA CHAIN"/>
    <property type="match status" value="1"/>
</dbReference>
<evidence type="ECO:0000313" key="10">
    <source>
        <dbReference type="EMBL" id="PSC69759.1"/>
    </source>
</evidence>
<keyword evidence="4 8" id="KW-0276">Fatty acid metabolism</keyword>
<keyword evidence="6 8" id="KW-0275">Fatty acid biosynthesis</keyword>
<evidence type="ECO:0000259" key="9">
    <source>
        <dbReference type="PROSITE" id="PS50968"/>
    </source>
</evidence>
<protein>
    <recommendedName>
        <fullName evidence="2 8">Biotin carboxyl carrier protein of acetyl-CoA carboxylase</fullName>
    </recommendedName>
</protein>
<dbReference type="UniPathway" id="UPA00094"/>
<dbReference type="NCBIfam" id="TIGR00531">
    <property type="entry name" value="BCCP"/>
    <property type="match status" value="1"/>
</dbReference>
<sequence>MDFDELTELIKMVHSTDIVELELNSKKFKLSVKKKEALEAAEPTIIHMPAPAAYAPAPAAPAPAPAAATAPVAAAPAAPAPAPAAAPPAAVDGLEVVSPMAGTVYRSPAPGEPAFVKEGDRVTKGQTICIVEAMKLMNEIEAEASGTIVKMLVTDGDAVLPGQPIMLLKP</sequence>
<gene>
    <name evidence="10" type="ORF">C2E20_6780</name>
</gene>
<dbReference type="Proteomes" id="UP000239649">
    <property type="component" value="Unassembled WGS sequence"/>
</dbReference>
<dbReference type="InterPro" id="IPR050709">
    <property type="entry name" value="Biotin_Carboxyl_Carrier/Decarb"/>
</dbReference>
<evidence type="ECO:0000256" key="1">
    <source>
        <dbReference type="ARBA" id="ARBA00005194"/>
    </source>
</evidence>
<keyword evidence="8" id="KW-0934">Plastid</keyword>